<dbReference type="SUPFAM" id="SSF56112">
    <property type="entry name" value="Protein kinase-like (PK-like)"/>
    <property type="match status" value="1"/>
</dbReference>
<dbReference type="AlphaFoldDB" id="A0A2N1NNU8"/>
<dbReference type="EMBL" id="LLXL01000237">
    <property type="protein sequence ID" value="PKK75538.1"/>
    <property type="molecule type" value="Genomic_DNA"/>
</dbReference>
<sequence>MKGKREKIIDGTPAEYSKLYTTCWKYEPSGRPDMQDVVSTLKALVVPEQDDTHSDDFINN</sequence>
<proteinExistence type="predicted"/>
<protein>
    <recommendedName>
        <fullName evidence="3">Serine-threonine/tyrosine-protein kinase catalytic domain-containing protein</fullName>
    </recommendedName>
</protein>
<name>A0A2N1NNU8_9GLOM</name>
<gene>
    <name evidence="1" type="ORF">RhiirC2_736387</name>
</gene>
<organism evidence="1 2">
    <name type="scientific">Rhizophagus irregularis</name>
    <dbReference type="NCBI Taxonomy" id="588596"/>
    <lineage>
        <taxon>Eukaryota</taxon>
        <taxon>Fungi</taxon>
        <taxon>Fungi incertae sedis</taxon>
        <taxon>Mucoromycota</taxon>
        <taxon>Glomeromycotina</taxon>
        <taxon>Glomeromycetes</taxon>
        <taxon>Glomerales</taxon>
        <taxon>Glomeraceae</taxon>
        <taxon>Rhizophagus</taxon>
    </lineage>
</organism>
<evidence type="ECO:0008006" key="3">
    <source>
        <dbReference type="Google" id="ProtNLM"/>
    </source>
</evidence>
<dbReference type="Gene3D" id="1.10.510.10">
    <property type="entry name" value="Transferase(Phosphotransferase) domain 1"/>
    <property type="match status" value="1"/>
</dbReference>
<dbReference type="InterPro" id="IPR011009">
    <property type="entry name" value="Kinase-like_dom_sf"/>
</dbReference>
<evidence type="ECO:0000313" key="2">
    <source>
        <dbReference type="Proteomes" id="UP000233469"/>
    </source>
</evidence>
<dbReference type="Proteomes" id="UP000233469">
    <property type="component" value="Unassembled WGS sequence"/>
</dbReference>
<accession>A0A2N1NNU8</accession>
<reference evidence="1 2" key="1">
    <citation type="submission" date="2016-04" db="EMBL/GenBank/DDBJ databases">
        <title>Genome analyses suggest a sexual origin of heterokaryosis in a supposedly ancient asexual fungus.</title>
        <authorList>
            <person name="Ropars J."/>
            <person name="Sedzielewska K."/>
            <person name="Noel J."/>
            <person name="Charron P."/>
            <person name="Farinelli L."/>
            <person name="Marton T."/>
            <person name="Kruger M."/>
            <person name="Pelin A."/>
            <person name="Brachmann A."/>
            <person name="Corradi N."/>
        </authorList>
    </citation>
    <scope>NUCLEOTIDE SEQUENCE [LARGE SCALE GENOMIC DNA]</scope>
    <source>
        <strain evidence="1 2">C2</strain>
    </source>
</reference>
<evidence type="ECO:0000313" key="1">
    <source>
        <dbReference type="EMBL" id="PKK75538.1"/>
    </source>
</evidence>
<comment type="caution">
    <text evidence="1">The sequence shown here is derived from an EMBL/GenBank/DDBJ whole genome shotgun (WGS) entry which is preliminary data.</text>
</comment>
<reference evidence="1 2" key="2">
    <citation type="submission" date="2017-10" db="EMBL/GenBank/DDBJ databases">
        <title>Extensive intraspecific genome diversity in a model arbuscular mycorrhizal fungus.</title>
        <authorList>
            <person name="Chen E.C.H."/>
            <person name="Morin E."/>
            <person name="Baudet D."/>
            <person name="Noel J."/>
            <person name="Ndikumana S."/>
            <person name="Charron P."/>
            <person name="St-Onge C."/>
            <person name="Giorgi J."/>
            <person name="Grigoriev I.V."/>
            <person name="Roux C."/>
            <person name="Martin F.M."/>
            <person name="Corradi N."/>
        </authorList>
    </citation>
    <scope>NUCLEOTIDE SEQUENCE [LARGE SCALE GENOMIC DNA]</scope>
    <source>
        <strain evidence="1 2">C2</strain>
    </source>
</reference>